<evidence type="ECO:0000259" key="11">
    <source>
        <dbReference type="PROSITE" id="PS51900"/>
    </source>
</evidence>
<dbReference type="InterPro" id="IPR013762">
    <property type="entry name" value="Integrase-like_cat_sf"/>
</dbReference>
<feature type="domain" description="Tyr recombinase" evidence="10">
    <location>
        <begin position="118"/>
        <end position="305"/>
    </location>
</feature>
<keyword evidence="8 9" id="KW-0131">Cell cycle</keyword>
<keyword evidence="6 9" id="KW-0238">DNA-binding</keyword>
<dbReference type="Proteomes" id="UP001316184">
    <property type="component" value="Chromosome"/>
</dbReference>
<feature type="active site" evidence="9">
    <location>
        <position position="260"/>
    </location>
</feature>
<gene>
    <name evidence="9" type="primary">xerC</name>
    <name evidence="12" type="ORF">NQV15_11655</name>
</gene>
<comment type="similarity">
    <text evidence="9">Belongs to the 'phage' integrase family. XerC subfamily.</text>
</comment>
<dbReference type="Pfam" id="PF02899">
    <property type="entry name" value="Phage_int_SAM_1"/>
    <property type="match status" value="1"/>
</dbReference>
<dbReference type="InterPro" id="IPR002104">
    <property type="entry name" value="Integrase_catalytic"/>
</dbReference>
<feature type="active site" evidence="9">
    <location>
        <position position="257"/>
    </location>
</feature>
<evidence type="ECO:0000313" key="13">
    <source>
        <dbReference type="Proteomes" id="UP001316184"/>
    </source>
</evidence>
<feature type="active site" evidence="9">
    <location>
        <position position="283"/>
    </location>
</feature>
<dbReference type="Pfam" id="PF00589">
    <property type="entry name" value="Phage_integrase"/>
    <property type="match status" value="1"/>
</dbReference>
<name>A0ABY5M743_9ACTN</name>
<evidence type="ECO:0000256" key="5">
    <source>
        <dbReference type="ARBA" id="ARBA00022908"/>
    </source>
</evidence>
<evidence type="ECO:0000313" key="12">
    <source>
        <dbReference type="EMBL" id="UUP12508.1"/>
    </source>
</evidence>
<dbReference type="CDD" id="cd00798">
    <property type="entry name" value="INT_XerDC_C"/>
    <property type="match status" value="1"/>
</dbReference>
<dbReference type="InterPro" id="IPR010998">
    <property type="entry name" value="Integrase_recombinase_N"/>
</dbReference>
<evidence type="ECO:0000256" key="4">
    <source>
        <dbReference type="ARBA" id="ARBA00022829"/>
    </source>
</evidence>
<evidence type="ECO:0000256" key="2">
    <source>
        <dbReference type="ARBA" id="ARBA00022490"/>
    </source>
</evidence>
<organism evidence="12 13">
    <name type="scientific">Aeromicrobium wangtongii</name>
    <dbReference type="NCBI Taxonomy" id="2969247"/>
    <lineage>
        <taxon>Bacteria</taxon>
        <taxon>Bacillati</taxon>
        <taxon>Actinomycetota</taxon>
        <taxon>Actinomycetes</taxon>
        <taxon>Propionibacteriales</taxon>
        <taxon>Nocardioidaceae</taxon>
        <taxon>Aeromicrobium</taxon>
    </lineage>
</organism>
<feature type="active site" evidence="9">
    <location>
        <position position="186"/>
    </location>
</feature>
<sequence length="311" mass="33721">MSAETPDELTEPWSAVLAAYEQHLTAERDLSAHSVRAYLTDIENLGAHAARLGVADPADLTIRVLRSWLANLKTLGKARTTLARRATSARVFTTWMARTGRATSDAGALLVNPKAHRELPVALSETEVRGLLDATIAALVDDGARGLRDLAILELLYATGIRVGELTGLDVDDLDRQRRVVRVFGKGRKERSVPYGLPASDALELWLERGRPELATESSGAAMFLGARGGRIDQRAVRRIVHERLAAVEGAPDLGPHGLRHTAATHLLEGGADLRSVQEILGHASLGTTQIYTHVSNERLRSAYKLAHPRA</sequence>
<feature type="domain" description="Core-binding (CB)" evidence="11">
    <location>
        <begin position="4"/>
        <end position="97"/>
    </location>
</feature>
<comment type="function">
    <text evidence="9">Site-specific tyrosine recombinase, which acts by catalyzing the cutting and rejoining of the recombining DNA molecules. The XerC-XerD complex is essential to convert dimers of the bacterial chromosome into monomers to permit their segregation at cell division. It also contributes to the segregational stability of plasmids.</text>
</comment>
<evidence type="ECO:0000256" key="6">
    <source>
        <dbReference type="ARBA" id="ARBA00023125"/>
    </source>
</evidence>
<evidence type="ECO:0000256" key="3">
    <source>
        <dbReference type="ARBA" id="ARBA00022618"/>
    </source>
</evidence>
<dbReference type="SUPFAM" id="SSF56349">
    <property type="entry name" value="DNA breaking-rejoining enzymes"/>
    <property type="match status" value="1"/>
</dbReference>
<keyword evidence="3 9" id="KW-0132">Cell division</keyword>
<protein>
    <recommendedName>
        <fullName evidence="9">Tyrosine recombinase XerC</fullName>
    </recommendedName>
</protein>
<dbReference type="Gene3D" id="1.10.150.130">
    <property type="match status" value="1"/>
</dbReference>
<reference evidence="12 13" key="1">
    <citation type="submission" date="2022-08" db="EMBL/GenBank/DDBJ databases">
        <title>novel species in genus Aeromicrobium.</title>
        <authorList>
            <person name="Ye L."/>
        </authorList>
    </citation>
    <scope>NUCLEOTIDE SEQUENCE [LARGE SCALE GENOMIC DNA]</scope>
    <source>
        <strain evidence="13">zg-Y1379</strain>
    </source>
</reference>
<dbReference type="InterPro" id="IPR023009">
    <property type="entry name" value="Tyrosine_recombinase_XerC/XerD"/>
</dbReference>
<dbReference type="PANTHER" id="PTHR30349:SF77">
    <property type="entry name" value="TYROSINE RECOMBINASE XERC"/>
    <property type="match status" value="1"/>
</dbReference>
<comment type="subunit">
    <text evidence="9">Forms a cyclic heterotetrameric complex composed of two molecules of XerC and two molecules of XerD.</text>
</comment>
<keyword evidence="2 9" id="KW-0963">Cytoplasm</keyword>
<dbReference type="PROSITE" id="PS51900">
    <property type="entry name" value="CB"/>
    <property type="match status" value="1"/>
</dbReference>
<dbReference type="PROSITE" id="PS51898">
    <property type="entry name" value="TYR_RECOMBINASE"/>
    <property type="match status" value="1"/>
</dbReference>
<dbReference type="PANTHER" id="PTHR30349">
    <property type="entry name" value="PHAGE INTEGRASE-RELATED"/>
    <property type="match status" value="1"/>
</dbReference>
<keyword evidence="5 9" id="KW-0229">DNA integration</keyword>
<dbReference type="InterPro" id="IPR050090">
    <property type="entry name" value="Tyrosine_recombinase_XerCD"/>
</dbReference>
<dbReference type="InterPro" id="IPR011010">
    <property type="entry name" value="DNA_brk_join_enz"/>
</dbReference>
<evidence type="ECO:0000256" key="9">
    <source>
        <dbReference type="HAMAP-Rule" id="MF_01808"/>
    </source>
</evidence>
<dbReference type="SUPFAM" id="SSF47823">
    <property type="entry name" value="lambda integrase-like, N-terminal domain"/>
    <property type="match status" value="1"/>
</dbReference>
<dbReference type="EMBL" id="CP102173">
    <property type="protein sequence ID" value="UUP12508.1"/>
    <property type="molecule type" value="Genomic_DNA"/>
</dbReference>
<evidence type="ECO:0000256" key="8">
    <source>
        <dbReference type="ARBA" id="ARBA00023306"/>
    </source>
</evidence>
<accession>A0ABY5M743</accession>
<evidence type="ECO:0000259" key="10">
    <source>
        <dbReference type="PROSITE" id="PS51898"/>
    </source>
</evidence>
<evidence type="ECO:0000256" key="1">
    <source>
        <dbReference type="ARBA" id="ARBA00004496"/>
    </source>
</evidence>
<feature type="active site" evidence="9">
    <location>
        <position position="162"/>
    </location>
</feature>
<dbReference type="RefSeq" id="WP_232400031.1">
    <property type="nucleotide sequence ID" value="NZ_CP102173.1"/>
</dbReference>
<proteinExistence type="inferred from homology"/>
<keyword evidence="4 9" id="KW-0159">Chromosome partition</keyword>
<dbReference type="HAMAP" id="MF_01808">
    <property type="entry name" value="Recomb_XerC_XerD"/>
    <property type="match status" value="1"/>
</dbReference>
<keyword evidence="7 9" id="KW-0233">DNA recombination</keyword>
<comment type="subcellular location">
    <subcellularLocation>
        <location evidence="1 9">Cytoplasm</location>
    </subcellularLocation>
</comment>
<dbReference type="Gene3D" id="1.10.443.10">
    <property type="entry name" value="Intergrase catalytic core"/>
    <property type="match status" value="1"/>
</dbReference>
<dbReference type="InterPro" id="IPR044068">
    <property type="entry name" value="CB"/>
</dbReference>
<keyword evidence="13" id="KW-1185">Reference proteome</keyword>
<feature type="active site" description="O-(3'-phospho-DNA)-tyrosine intermediate" evidence="9">
    <location>
        <position position="292"/>
    </location>
</feature>
<dbReference type="InterPro" id="IPR004107">
    <property type="entry name" value="Integrase_SAM-like_N"/>
</dbReference>
<evidence type="ECO:0000256" key="7">
    <source>
        <dbReference type="ARBA" id="ARBA00023172"/>
    </source>
</evidence>